<accession>A0ACB8UA65</accession>
<organism evidence="1 2">
    <name type="scientific">Irpex rosettiformis</name>
    <dbReference type="NCBI Taxonomy" id="378272"/>
    <lineage>
        <taxon>Eukaryota</taxon>
        <taxon>Fungi</taxon>
        <taxon>Dikarya</taxon>
        <taxon>Basidiomycota</taxon>
        <taxon>Agaricomycotina</taxon>
        <taxon>Agaricomycetes</taxon>
        <taxon>Polyporales</taxon>
        <taxon>Irpicaceae</taxon>
        <taxon>Irpex</taxon>
    </lineage>
</organism>
<reference evidence="1" key="1">
    <citation type="journal article" date="2021" name="Environ. Microbiol.">
        <title>Gene family expansions and transcriptome signatures uncover fungal adaptations to wood decay.</title>
        <authorList>
            <person name="Hage H."/>
            <person name="Miyauchi S."/>
            <person name="Viragh M."/>
            <person name="Drula E."/>
            <person name="Min B."/>
            <person name="Chaduli D."/>
            <person name="Navarro D."/>
            <person name="Favel A."/>
            <person name="Norest M."/>
            <person name="Lesage-Meessen L."/>
            <person name="Balint B."/>
            <person name="Merenyi Z."/>
            <person name="de Eugenio L."/>
            <person name="Morin E."/>
            <person name="Martinez A.T."/>
            <person name="Baldrian P."/>
            <person name="Stursova M."/>
            <person name="Martinez M.J."/>
            <person name="Novotny C."/>
            <person name="Magnuson J.K."/>
            <person name="Spatafora J.W."/>
            <person name="Maurice S."/>
            <person name="Pangilinan J."/>
            <person name="Andreopoulos W."/>
            <person name="LaButti K."/>
            <person name="Hundley H."/>
            <person name="Na H."/>
            <person name="Kuo A."/>
            <person name="Barry K."/>
            <person name="Lipzen A."/>
            <person name="Henrissat B."/>
            <person name="Riley R."/>
            <person name="Ahrendt S."/>
            <person name="Nagy L.G."/>
            <person name="Grigoriev I.V."/>
            <person name="Martin F."/>
            <person name="Rosso M.N."/>
        </authorList>
    </citation>
    <scope>NUCLEOTIDE SEQUENCE</scope>
    <source>
        <strain evidence="1">CBS 384.51</strain>
    </source>
</reference>
<dbReference type="EMBL" id="MU274906">
    <property type="protein sequence ID" value="KAI0091282.1"/>
    <property type="molecule type" value="Genomic_DNA"/>
</dbReference>
<evidence type="ECO:0000313" key="2">
    <source>
        <dbReference type="Proteomes" id="UP001055072"/>
    </source>
</evidence>
<comment type="caution">
    <text evidence="1">The sequence shown here is derived from an EMBL/GenBank/DDBJ whole genome shotgun (WGS) entry which is preliminary data.</text>
</comment>
<protein>
    <submittedName>
        <fullName evidence="1">Uncharacterized protein</fullName>
    </submittedName>
</protein>
<sequence>MGRTRTKAKKIKSAITENTSEPSQPPPVSSLLAKAQALVVQCDYPLAERFIKRVLEREPNNAEAREMHAVVLLETGELDTAKQIFETLIPPHLDAPSPPPSSAYLYLAQLSDEDPQVALQYYQTAVDLMTSQLKGKERAVGASGAENDVEVRRNIVRALIGMVEIWMDPSYNLCFDPSAEKICEDLLQLALQTDPGNTEALQSLASVRLSQQRPDDAKQCLEQAWVSWKDLDQDDTRVPPIPTRISLIKMFIELELFEPALMVLTGVIESDDQEVEAWYLEGWCFFLMAERAQENGGILGDLTAEQLGKDARDCLETCKMLHESQEHPDTPLLDHTKELIAKLENMGIQPPSDDDQDDGEGEGEADEGEWEDVGSDDGDVEMS</sequence>
<evidence type="ECO:0000313" key="1">
    <source>
        <dbReference type="EMBL" id="KAI0091282.1"/>
    </source>
</evidence>
<name>A0ACB8UA65_9APHY</name>
<gene>
    <name evidence="1" type="ORF">BDY19DRAFT_934916</name>
</gene>
<keyword evidence="2" id="KW-1185">Reference proteome</keyword>
<proteinExistence type="predicted"/>
<dbReference type="Proteomes" id="UP001055072">
    <property type="component" value="Unassembled WGS sequence"/>
</dbReference>